<evidence type="ECO:0000256" key="4">
    <source>
        <dbReference type="ARBA" id="ARBA00022692"/>
    </source>
</evidence>
<keyword evidence="6 7" id="KW-0472">Membrane</keyword>
<dbReference type="GO" id="GO:0070069">
    <property type="term" value="C:cytochrome complex"/>
    <property type="evidence" value="ECO:0007669"/>
    <property type="project" value="TreeGrafter"/>
</dbReference>
<dbReference type="NCBIfam" id="TIGR00203">
    <property type="entry name" value="cydB"/>
    <property type="match status" value="1"/>
</dbReference>
<gene>
    <name evidence="8" type="primary">cydB</name>
    <name evidence="8" type="ORF">HZA61_03710</name>
</gene>
<feature type="transmembrane region" description="Helical" evidence="7">
    <location>
        <begin position="316"/>
        <end position="336"/>
    </location>
</feature>
<feature type="transmembrane region" description="Helical" evidence="7">
    <location>
        <begin position="166"/>
        <end position="189"/>
    </location>
</feature>
<reference evidence="8" key="1">
    <citation type="submission" date="2020-07" db="EMBL/GenBank/DDBJ databases">
        <title>Huge and variable diversity of episymbiotic CPR bacteria and DPANN archaea in groundwater ecosystems.</title>
        <authorList>
            <person name="He C.Y."/>
            <person name="Keren R."/>
            <person name="Whittaker M."/>
            <person name="Farag I.F."/>
            <person name="Doudna J."/>
            <person name="Cate J.H.D."/>
            <person name="Banfield J.F."/>
        </authorList>
    </citation>
    <scope>NUCLEOTIDE SEQUENCE</scope>
    <source>
        <strain evidence="8">NC_groundwater_1813_Pr3_B-0.1um_71_17</strain>
    </source>
</reference>
<evidence type="ECO:0000313" key="8">
    <source>
        <dbReference type="EMBL" id="MBI5168575.1"/>
    </source>
</evidence>
<dbReference type="EMBL" id="JACRIW010000031">
    <property type="protein sequence ID" value="MBI5168575.1"/>
    <property type="molecule type" value="Genomic_DNA"/>
</dbReference>
<organism evidence="8 9">
    <name type="scientific">Eiseniibacteriota bacterium</name>
    <dbReference type="NCBI Taxonomy" id="2212470"/>
    <lineage>
        <taxon>Bacteria</taxon>
        <taxon>Candidatus Eiseniibacteriota</taxon>
    </lineage>
</organism>
<dbReference type="Proteomes" id="UP000696931">
    <property type="component" value="Unassembled WGS sequence"/>
</dbReference>
<feature type="transmembrane region" description="Helical" evidence="7">
    <location>
        <begin position="55"/>
        <end position="73"/>
    </location>
</feature>
<feature type="transmembrane region" description="Helical" evidence="7">
    <location>
        <begin position="79"/>
        <end position="100"/>
    </location>
</feature>
<comment type="similarity">
    <text evidence="2">Belongs to the cytochrome ubiquinol oxidase subunit 2 family.</text>
</comment>
<dbReference type="PANTHER" id="PTHR43141:SF4">
    <property type="entry name" value="CYTOCHROME BD2 SUBUNIT II"/>
    <property type="match status" value="1"/>
</dbReference>
<feature type="transmembrane region" description="Helical" evidence="7">
    <location>
        <begin position="264"/>
        <end position="289"/>
    </location>
</feature>
<dbReference type="GO" id="GO:0019646">
    <property type="term" value="P:aerobic electron transport chain"/>
    <property type="evidence" value="ECO:0007669"/>
    <property type="project" value="TreeGrafter"/>
</dbReference>
<evidence type="ECO:0000256" key="2">
    <source>
        <dbReference type="ARBA" id="ARBA00007543"/>
    </source>
</evidence>
<name>A0A933SC67_UNCEI</name>
<feature type="transmembrane region" description="Helical" evidence="7">
    <location>
        <begin position="112"/>
        <end position="132"/>
    </location>
</feature>
<dbReference type="PANTHER" id="PTHR43141">
    <property type="entry name" value="CYTOCHROME BD2 SUBUNIT II"/>
    <property type="match status" value="1"/>
</dbReference>
<keyword evidence="5 7" id="KW-1133">Transmembrane helix</keyword>
<dbReference type="PIRSF" id="PIRSF000267">
    <property type="entry name" value="Cyt_oxidse_sub2"/>
    <property type="match status" value="1"/>
</dbReference>
<proteinExistence type="inferred from homology"/>
<dbReference type="GO" id="GO:0005886">
    <property type="term" value="C:plasma membrane"/>
    <property type="evidence" value="ECO:0007669"/>
    <property type="project" value="UniProtKB-SubCell"/>
</dbReference>
<dbReference type="Pfam" id="PF02322">
    <property type="entry name" value="Cyt_bd_oxida_II"/>
    <property type="match status" value="1"/>
</dbReference>
<feature type="transmembrane region" description="Helical" evidence="7">
    <location>
        <begin position="228"/>
        <end position="252"/>
    </location>
</feature>
<evidence type="ECO:0000313" key="9">
    <source>
        <dbReference type="Proteomes" id="UP000696931"/>
    </source>
</evidence>
<evidence type="ECO:0000256" key="5">
    <source>
        <dbReference type="ARBA" id="ARBA00022989"/>
    </source>
</evidence>
<sequence>MPDLWYAIVAGMLTVFVLLDGYDFGAGMLHRWVARNDDERRRVIAAIGPFWDGNEVWLLAAGGALFMAFPAVLSAGLSGFYFAIFLVIWCLIARGLSVEFRSHVHDPLWRSFWDTVFMASSLLLALFFGVALGNVVRGVPLGADGWFTLPLFTDFGVRGAVGILDWYTLSVGLFACGVLAVHGAAFLSVRTDGAVRERARWVAKLKLVSITLAWPLVTWATAHVRPDFVAAFASRPFAWVFVAMSVAGIALAHAAARRREAADALVLAGSGAFIAGLLGATAVCAWPALLHAIPDASRSLTTANAASPAESLRGALAWYVPGLLLAFGYVAALAWLHRGKAQGPEYGGH</sequence>
<keyword evidence="4 7" id="KW-0812">Transmembrane</keyword>
<dbReference type="InterPro" id="IPR003317">
    <property type="entry name" value="Cyt-d_oxidase_su2"/>
</dbReference>
<accession>A0A933SC67</accession>
<feature type="transmembrane region" description="Helical" evidence="7">
    <location>
        <begin position="201"/>
        <end position="222"/>
    </location>
</feature>
<evidence type="ECO:0000256" key="3">
    <source>
        <dbReference type="ARBA" id="ARBA00022475"/>
    </source>
</evidence>
<comment type="subcellular location">
    <subcellularLocation>
        <location evidence="1">Cell membrane</location>
        <topology evidence="1">Multi-pass membrane protein</topology>
    </subcellularLocation>
</comment>
<evidence type="ECO:0000256" key="1">
    <source>
        <dbReference type="ARBA" id="ARBA00004651"/>
    </source>
</evidence>
<feature type="transmembrane region" description="Helical" evidence="7">
    <location>
        <begin position="6"/>
        <end position="34"/>
    </location>
</feature>
<evidence type="ECO:0000256" key="6">
    <source>
        <dbReference type="ARBA" id="ARBA00023136"/>
    </source>
</evidence>
<evidence type="ECO:0000256" key="7">
    <source>
        <dbReference type="SAM" id="Phobius"/>
    </source>
</evidence>
<dbReference type="GO" id="GO:0009055">
    <property type="term" value="F:electron transfer activity"/>
    <property type="evidence" value="ECO:0007669"/>
    <property type="project" value="TreeGrafter"/>
</dbReference>
<protein>
    <submittedName>
        <fullName evidence="8">Cytochrome d ubiquinol oxidase subunit II</fullName>
    </submittedName>
</protein>
<comment type="caution">
    <text evidence="8">The sequence shown here is derived from an EMBL/GenBank/DDBJ whole genome shotgun (WGS) entry which is preliminary data.</text>
</comment>
<keyword evidence="3" id="KW-1003">Cell membrane</keyword>
<dbReference type="AlphaFoldDB" id="A0A933SC67"/>
<dbReference type="GO" id="GO:0016682">
    <property type="term" value="F:oxidoreductase activity, acting on diphenols and related substances as donors, oxygen as acceptor"/>
    <property type="evidence" value="ECO:0007669"/>
    <property type="project" value="TreeGrafter"/>
</dbReference>